<organism evidence="1 2">
    <name type="scientific">Coccomyxa viridis</name>
    <dbReference type="NCBI Taxonomy" id="1274662"/>
    <lineage>
        <taxon>Eukaryota</taxon>
        <taxon>Viridiplantae</taxon>
        <taxon>Chlorophyta</taxon>
        <taxon>core chlorophytes</taxon>
        <taxon>Trebouxiophyceae</taxon>
        <taxon>Trebouxiophyceae incertae sedis</taxon>
        <taxon>Coccomyxaceae</taxon>
        <taxon>Coccomyxa</taxon>
    </lineage>
</organism>
<comment type="caution">
    <text evidence="1">The sequence shown here is derived from an EMBL/GenBank/DDBJ whole genome shotgun (WGS) entry which is preliminary data.</text>
</comment>
<keyword evidence="2" id="KW-1185">Reference proteome</keyword>
<reference evidence="1 2" key="1">
    <citation type="submission" date="2023-10" db="EMBL/GenBank/DDBJ databases">
        <authorList>
            <person name="Maclean D."/>
            <person name="Macfadyen A."/>
        </authorList>
    </citation>
    <scope>NUCLEOTIDE SEQUENCE [LARGE SCALE GENOMIC DNA]</scope>
</reference>
<protein>
    <submittedName>
        <fullName evidence="1">Uncharacterized protein</fullName>
    </submittedName>
</protein>
<evidence type="ECO:0000313" key="2">
    <source>
        <dbReference type="Proteomes" id="UP001314263"/>
    </source>
</evidence>
<dbReference type="AlphaFoldDB" id="A0AAV1HXR5"/>
<dbReference type="EMBL" id="CAUYUE010000003">
    <property type="protein sequence ID" value="CAK0750346.1"/>
    <property type="molecule type" value="Genomic_DNA"/>
</dbReference>
<name>A0AAV1HXR5_9CHLO</name>
<evidence type="ECO:0000313" key="1">
    <source>
        <dbReference type="EMBL" id="CAK0750346.1"/>
    </source>
</evidence>
<dbReference type="Proteomes" id="UP001314263">
    <property type="component" value="Unassembled WGS sequence"/>
</dbReference>
<sequence>MREQLQQLSGRAKALCQALRGAVDLLLDCIRATQRAASSLSGMSQGAAAGGEEQLLLCPANAEAIAAMVDLSVSEVRGLLGQEDSEAPDLAQRAQTVLQEAQAACCPAKTQPCSQPAAGVPVDAGRRALPEWRSSSVAALLRSLQSELTAAENALASAMERQASSRLTGTACRDEWSIGAVREEGLDKLLGLSFGSSQAVAKLSSCLGETCKGDNTTEDGEAIPAEQTCETADHLHLTNR</sequence>
<accession>A0AAV1HXR5</accession>
<proteinExistence type="predicted"/>
<gene>
    <name evidence="1" type="ORF">CVIRNUC_001983</name>
</gene>